<dbReference type="InterPro" id="IPR036286">
    <property type="entry name" value="LexA/Signal_pep-like_sf"/>
</dbReference>
<evidence type="ECO:0000313" key="5">
    <source>
        <dbReference type="EMBL" id="QIB34786.1"/>
    </source>
</evidence>
<evidence type="ECO:0000256" key="1">
    <source>
        <dbReference type="ARBA" id="ARBA00023015"/>
    </source>
</evidence>
<keyword evidence="1" id="KW-0805">Transcription regulation</keyword>
<dbReference type="AlphaFoldDB" id="A0A6P1YQ13"/>
<name>A0A6P1YQ13_9HYPH</name>
<dbReference type="SUPFAM" id="SSF47413">
    <property type="entry name" value="lambda repressor-like DNA-binding domains"/>
    <property type="match status" value="1"/>
</dbReference>
<protein>
    <submittedName>
        <fullName evidence="5">Helix-turn-helix transcriptional regulator</fullName>
    </submittedName>
</protein>
<dbReference type="PROSITE" id="PS50943">
    <property type="entry name" value="HTH_CROC1"/>
    <property type="match status" value="1"/>
</dbReference>
<keyword evidence="3" id="KW-0804">Transcription</keyword>
<gene>
    <name evidence="5" type="ORF">G3A50_14515</name>
</gene>
<dbReference type="SUPFAM" id="SSF51306">
    <property type="entry name" value="LexA/Signal peptidase"/>
    <property type="match status" value="1"/>
</dbReference>
<dbReference type="InterPro" id="IPR015927">
    <property type="entry name" value="Peptidase_S24_S26A/B/C"/>
</dbReference>
<dbReference type="InterPro" id="IPR010982">
    <property type="entry name" value="Lambda_DNA-bd_dom_sf"/>
</dbReference>
<dbReference type="InterPro" id="IPR001387">
    <property type="entry name" value="Cro/C1-type_HTH"/>
</dbReference>
<feature type="domain" description="HTH cro/C1-type" evidence="4">
    <location>
        <begin position="47"/>
        <end position="86"/>
    </location>
</feature>
<evidence type="ECO:0000259" key="4">
    <source>
        <dbReference type="PROSITE" id="PS50943"/>
    </source>
</evidence>
<dbReference type="EMBL" id="CP048630">
    <property type="protein sequence ID" value="QIB34786.1"/>
    <property type="molecule type" value="Genomic_DNA"/>
</dbReference>
<dbReference type="PANTHER" id="PTHR40661:SF3">
    <property type="entry name" value="FELS-1 PROPHAGE TRANSCRIPTIONAL REGULATOR"/>
    <property type="match status" value="1"/>
</dbReference>
<dbReference type="Pfam" id="PF00717">
    <property type="entry name" value="Peptidase_S24"/>
    <property type="match status" value="1"/>
</dbReference>
<dbReference type="CDD" id="cd00093">
    <property type="entry name" value="HTH_XRE"/>
    <property type="match status" value="1"/>
</dbReference>
<dbReference type="Pfam" id="PF01381">
    <property type="entry name" value="HTH_3"/>
    <property type="match status" value="1"/>
</dbReference>
<proteinExistence type="predicted"/>
<reference evidence="5 6" key="1">
    <citation type="submission" date="2020-02" db="EMBL/GenBank/DDBJ databases">
        <authorList>
            <person name="Li G."/>
        </authorList>
    </citation>
    <scope>NUCLEOTIDE SEQUENCE [LARGE SCALE GENOMIC DNA]</scope>
    <source>
        <strain evidence="5 6">DSM 102029</strain>
    </source>
</reference>
<dbReference type="GO" id="GO:0003677">
    <property type="term" value="F:DNA binding"/>
    <property type="evidence" value="ECO:0007669"/>
    <property type="project" value="UniProtKB-KW"/>
</dbReference>
<dbReference type="SMART" id="SM00530">
    <property type="entry name" value="HTH_XRE"/>
    <property type="match status" value="1"/>
</dbReference>
<accession>A0A6P1YQ13</accession>
<dbReference type="Gene3D" id="2.10.109.10">
    <property type="entry name" value="Umud Fragment, subunit A"/>
    <property type="match status" value="1"/>
</dbReference>
<dbReference type="Gene3D" id="1.10.260.40">
    <property type="entry name" value="lambda repressor-like DNA-binding domains"/>
    <property type="match status" value="1"/>
</dbReference>
<evidence type="ECO:0000256" key="3">
    <source>
        <dbReference type="ARBA" id="ARBA00023163"/>
    </source>
</evidence>
<dbReference type="InterPro" id="IPR039418">
    <property type="entry name" value="LexA-like"/>
</dbReference>
<dbReference type="Proteomes" id="UP000464751">
    <property type="component" value="Chromosome"/>
</dbReference>
<keyword evidence="6" id="KW-1185">Reference proteome</keyword>
<dbReference type="PANTHER" id="PTHR40661">
    <property type="match status" value="1"/>
</dbReference>
<evidence type="ECO:0000313" key="6">
    <source>
        <dbReference type="Proteomes" id="UP000464751"/>
    </source>
</evidence>
<evidence type="ECO:0000256" key="2">
    <source>
        <dbReference type="ARBA" id="ARBA00023125"/>
    </source>
</evidence>
<keyword evidence="2" id="KW-0238">DNA-binding</keyword>
<dbReference type="KEGG" id="apra:G3A50_14515"/>
<organism evidence="5 6">
    <name type="scientific">Ancylobacter pratisalsi</name>
    <dbReference type="NCBI Taxonomy" id="1745854"/>
    <lineage>
        <taxon>Bacteria</taxon>
        <taxon>Pseudomonadati</taxon>
        <taxon>Pseudomonadota</taxon>
        <taxon>Alphaproteobacteria</taxon>
        <taxon>Hyphomicrobiales</taxon>
        <taxon>Xanthobacteraceae</taxon>
        <taxon>Ancylobacter</taxon>
    </lineage>
</organism>
<dbReference type="CDD" id="cd06529">
    <property type="entry name" value="S24_LexA-like"/>
    <property type="match status" value="1"/>
</dbReference>
<sequence>MIYMPKSKLRNDENLPDEDFGVETAKSELVRRLRLAVRQSGGATAAAAKSGVALGTLNNYLRGVNEPKASVLAKLAGALGYSVDWILELSDEPRARRDQHPAQPQTTVAAHDIVMLEHLSFSASAGTGALVLNDLGQTYPVRADLLQRLNLRQDHACMIEAVGLSMFPTIRDREILLVDKSSAARDLIRDGDIYLFTVDNEAYIKRLRREPGQWIMVSDNHEMFPPRPIPQGEHFAVIGRVCWGAHEL</sequence>